<dbReference type="EMBL" id="DVFZ01000058">
    <property type="protein sequence ID" value="HIQ82654.1"/>
    <property type="molecule type" value="Genomic_DNA"/>
</dbReference>
<dbReference type="InterPro" id="IPR018044">
    <property type="entry name" value="Peptidase_S11"/>
</dbReference>
<keyword evidence="6" id="KW-0645">Protease</keyword>
<protein>
    <recommendedName>
        <fullName evidence="4">serine-type D-Ala-D-Ala carboxypeptidase</fullName>
        <ecNumber evidence="4">3.4.16.4</ecNumber>
    </recommendedName>
</protein>
<evidence type="ECO:0000256" key="2">
    <source>
        <dbReference type="ARBA" id="ARBA00004752"/>
    </source>
</evidence>
<comment type="similarity">
    <text evidence="3 15">Belongs to the peptidase S11 family.</text>
</comment>
<dbReference type="PRINTS" id="PR00725">
    <property type="entry name" value="DADACBPTASE1"/>
</dbReference>
<keyword evidence="10" id="KW-0573">Peptidoglycan synthesis</keyword>
<evidence type="ECO:0000256" key="5">
    <source>
        <dbReference type="ARBA" id="ARBA00022645"/>
    </source>
</evidence>
<keyword evidence="8" id="KW-0378">Hydrolase</keyword>
<evidence type="ECO:0000256" key="12">
    <source>
        <dbReference type="ARBA" id="ARBA00034000"/>
    </source>
</evidence>
<evidence type="ECO:0000256" key="8">
    <source>
        <dbReference type="ARBA" id="ARBA00022801"/>
    </source>
</evidence>
<evidence type="ECO:0000256" key="4">
    <source>
        <dbReference type="ARBA" id="ARBA00012448"/>
    </source>
</evidence>
<dbReference type="GO" id="GO:0071555">
    <property type="term" value="P:cell wall organization"/>
    <property type="evidence" value="ECO:0007669"/>
    <property type="project" value="UniProtKB-KW"/>
</dbReference>
<dbReference type="Proteomes" id="UP000824260">
    <property type="component" value="Unassembled WGS sequence"/>
</dbReference>
<dbReference type="InterPro" id="IPR001967">
    <property type="entry name" value="Peptidase_S11_N"/>
</dbReference>
<feature type="chain" id="PRO_5038363243" description="serine-type D-Ala-D-Ala carboxypeptidase" evidence="16">
    <location>
        <begin position="22"/>
        <end position="373"/>
    </location>
</feature>
<dbReference type="PANTHER" id="PTHR21581">
    <property type="entry name" value="D-ALANYL-D-ALANINE CARBOXYPEPTIDASE"/>
    <property type="match status" value="1"/>
</dbReference>
<evidence type="ECO:0000256" key="16">
    <source>
        <dbReference type="SAM" id="SignalP"/>
    </source>
</evidence>
<dbReference type="PROSITE" id="PS51257">
    <property type="entry name" value="PROKAR_LIPOPROTEIN"/>
    <property type="match status" value="1"/>
</dbReference>
<dbReference type="GO" id="GO:0009002">
    <property type="term" value="F:serine-type D-Ala-D-Ala carboxypeptidase activity"/>
    <property type="evidence" value="ECO:0007669"/>
    <property type="project" value="UniProtKB-EC"/>
</dbReference>
<accession>A0A9D1CWV6</accession>
<dbReference type="GO" id="GO:0008360">
    <property type="term" value="P:regulation of cell shape"/>
    <property type="evidence" value="ECO:0007669"/>
    <property type="project" value="UniProtKB-KW"/>
</dbReference>
<evidence type="ECO:0000256" key="13">
    <source>
        <dbReference type="PIRSR" id="PIRSR618044-1"/>
    </source>
</evidence>
<keyword evidence="11" id="KW-0961">Cell wall biogenesis/degradation</keyword>
<name>A0A9D1CWV6_9FIRM</name>
<dbReference type="SUPFAM" id="SSF56601">
    <property type="entry name" value="beta-lactamase/transpeptidase-like"/>
    <property type="match status" value="1"/>
</dbReference>
<sequence length="373" mass="39743">MKKFICMLLAMAFLASGAASCASEGFSVAAKGAVLIDAASGRVLFGQNENARYPMASTTKIMTALLALENCALDEEVTASENANGVPGTSIYLGVGETLTMEQMLYGLLLRSGNDAAVAIAEHVSGSVADFAALMNKRAVELDADAHYENPHGLDADGHEASALALARIFRQAMQNEDFRRITGTKQTTIPWIGNEFSRVLTNKNRLLTTYEGATGGKTGYTSDAGRCLVFSAKREGMELIGVVLSCPSWFEEAERMLDYGFENYHLKTPLVSGQTACETAVWDGMAGTVAAVAETDLCAAVGNGETWRVEYDFPGGVHAPVAAGQAIGTATLYVENAPVAETKLLAAQSVERRDLASALKRLLTRWALLFQS</sequence>
<evidence type="ECO:0000256" key="3">
    <source>
        <dbReference type="ARBA" id="ARBA00007164"/>
    </source>
</evidence>
<comment type="function">
    <text evidence="1">Removes C-terminal D-alanyl residues from sugar-peptide cell wall precursors.</text>
</comment>
<evidence type="ECO:0000313" key="19">
    <source>
        <dbReference type="Proteomes" id="UP000824260"/>
    </source>
</evidence>
<evidence type="ECO:0000256" key="9">
    <source>
        <dbReference type="ARBA" id="ARBA00022960"/>
    </source>
</evidence>
<evidence type="ECO:0000256" key="6">
    <source>
        <dbReference type="ARBA" id="ARBA00022670"/>
    </source>
</evidence>
<evidence type="ECO:0000256" key="11">
    <source>
        <dbReference type="ARBA" id="ARBA00023316"/>
    </source>
</evidence>
<evidence type="ECO:0000313" key="18">
    <source>
        <dbReference type="EMBL" id="HIQ82654.1"/>
    </source>
</evidence>
<feature type="active site" description="Proton acceptor" evidence="13">
    <location>
        <position position="60"/>
    </location>
</feature>
<evidence type="ECO:0000256" key="1">
    <source>
        <dbReference type="ARBA" id="ARBA00003217"/>
    </source>
</evidence>
<dbReference type="PANTHER" id="PTHR21581:SF33">
    <property type="entry name" value="D-ALANYL-D-ALANINE CARBOXYPEPTIDASE DACB"/>
    <property type="match status" value="1"/>
</dbReference>
<dbReference type="Pfam" id="PF07943">
    <property type="entry name" value="PBP5_C"/>
    <property type="match status" value="1"/>
</dbReference>
<evidence type="ECO:0000256" key="10">
    <source>
        <dbReference type="ARBA" id="ARBA00022984"/>
    </source>
</evidence>
<keyword evidence="7 16" id="KW-0732">Signal</keyword>
<evidence type="ECO:0000256" key="14">
    <source>
        <dbReference type="PIRSR" id="PIRSR618044-2"/>
    </source>
</evidence>
<dbReference type="EC" id="3.4.16.4" evidence="4"/>
<dbReference type="GO" id="GO:0006508">
    <property type="term" value="P:proteolysis"/>
    <property type="evidence" value="ECO:0007669"/>
    <property type="project" value="UniProtKB-KW"/>
</dbReference>
<feature type="active site" evidence="13">
    <location>
        <position position="112"/>
    </location>
</feature>
<dbReference type="SMART" id="SM00936">
    <property type="entry name" value="PBP5_C"/>
    <property type="match status" value="1"/>
</dbReference>
<feature type="active site" description="Acyl-ester intermediate" evidence="13">
    <location>
        <position position="57"/>
    </location>
</feature>
<dbReference type="InterPro" id="IPR015956">
    <property type="entry name" value="Peniciliin-bd_prot_C_sf"/>
</dbReference>
<dbReference type="GO" id="GO:0009252">
    <property type="term" value="P:peptidoglycan biosynthetic process"/>
    <property type="evidence" value="ECO:0007669"/>
    <property type="project" value="UniProtKB-KW"/>
</dbReference>
<dbReference type="InterPro" id="IPR012907">
    <property type="entry name" value="Peptidase_S11_C"/>
</dbReference>
<comment type="pathway">
    <text evidence="2">Cell wall biogenesis; peptidoglycan biosynthesis.</text>
</comment>
<evidence type="ECO:0000259" key="17">
    <source>
        <dbReference type="SMART" id="SM00936"/>
    </source>
</evidence>
<feature type="domain" description="Peptidase S11 D-Ala-D-Ala carboxypeptidase A C-terminal" evidence="17">
    <location>
        <begin position="265"/>
        <end position="353"/>
    </location>
</feature>
<dbReference type="SUPFAM" id="SSF69189">
    <property type="entry name" value="Penicillin-binding protein associated domain"/>
    <property type="match status" value="1"/>
</dbReference>
<reference evidence="18" key="2">
    <citation type="journal article" date="2021" name="PeerJ">
        <title>Extensive microbial diversity within the chicken gut microbiome revealed by metagenomics and culture.</title>
        <authorList>
            <person name="Gilroy R."/>
            <person name="Ravi A."/>
            <person name="Getino M."/>
            <person name="Pursley I."/>
            <person name="Horton D.L."/>
            <person name="Alikhan N.F."/>
            <person name="Baker D."/>
            <person name="Gharbi K."/>
            <person name="Hall N."/>
            <person name="Watson M."/>
            <person name="Adriaenssens E.M."/>
            <person name="Foster-Nyarko E."/>
            <person name="Jarju S."/>
            <person name="Secka A."/>
            <person name="Antonio M."/>
            <person name="Oren A."/>
            <person name="Chaudhuri R.R."/>
            <person name="La Ragione R."/>
            <person name="Hildebrand F."/>
            <person name="Pallen M.J."/>
        </authorList>
    </citation>
    <scope>NUCLEOTIDE SEQUENCE</scope>
    <source>
        <strain evidence="18">ChiSjej6B24-2974</strain>
    </source>
</reference>
<evidence type="ECO:0000256" key="15">
    <source>
        <dbReference type="RuleBase" id="RU004016"/>
    </source>
</evidence>
<feature type="binding site" evidence="14">
    <location>
        <position position="218"/>
    </location>
    <ligand>
        <name>substrate</name>
    </ligand>
</feature>
<dbReference type="Pfam" id="PF00768">
    <property type="entry name" value="Peptidase_S11"/>
    <property type="match status" value="1"/>
</dbReference>
<dbReference type="AlphaFoldDB" id="A0A9D1CWV6"/>
<organism evidence="18 19">
    <name type="scientific">Candidatus Pullichristensenella stercorigallinarum</name>
    <dbReference type="NCBI Taxonomy" id="2840909"/>
    <lineage>
        <taxon>Bacteria</taxon>
        <taxon>Bacillati</taxon>
        <taxon>Bacillota</taxon>
        <taxon>Clostridia</taxon>
        <taxon>Candidatus Pullichristensenella</taxon>
    </lineage>
</organism>
<dbReference type="Gene3D" id="3.40.710.10">
    <property type="entry name" value="DD-peptidase/beta-lactamase superfamily"/>
    <property type="match status" value="1"/>
</dbReference>
<keyword evidence="9" id="KW-0133">Cell shape</keyword>
<dbReference type="InterPro" id="IPR037167">
    <property type="entry name" value="Peptidase_S11_C_sf"/>
</dbReference>
<evidence type="ECO:0000256" key="7">
    <source>
        <dbReference type="ARBA" id="ARBA00022729"/>
    </source>
</evidence>
<feature type="signal peptide" evidence="16">
    <location>
        <begin position="1"/>
        <end position="21"/>
    </location>
</feature>
<comment type="caution">
    <text evidence="18">The sequence shown here is derived from an EMBL/GenBank/DDBJ whole genome shotgun (WGS) entry which is preliminary data.</text>
</comment>
<reference evidence="18" key="1">
    <citation type="submission" date="2020-10" db="EMBL/GenBank/DDBJ databases">
        <authorList>
            <person name="Gilroy R."/>
        </authorList>
    </citation>
    <scope>NUCLEOTIDE SEQUENCE</scope>
    <source>
        <strain evidence="18">ChiSjej6B24-2974</strain>
    </source>
</reference>
<gene>
    <name evidence="18" type="ORF">IAA52_06075</name>
</gene>
<dbReference type="Gene3D" id="2.60.410.10">
    <property type="entry name" value="D-Ala-D-Ala carboxypeptidase, C-terminal domain"/>
    <property type="match status" value="1"/>
</dbReference>
<proteinExistence type="inferred from homology"/>
<comment type="catalytic activity">
    <reaction evidence="12">
        <text>Preferential cleavage: (Ac)2-L-Lys-D-Ala-|-D-Ala. Also transpeptidation of peptidyl-alanyl moieties that are N-acyl substituents of D-alanine.</text>
        <dbReference type="EC" id="3.4.16.4"/>
    </reaction>
</comment>
<dbReference type="InterPro" id="IPR012338">
    <property type="entry name" value="Beta-lactam/transpept-like"/>
</dbReference>
<keyword evidence="5 18" id="KW-0121">Carboxypeptidase</keyword>